<feature type="transmembrane region" description="Helical" evidence="1">
    <location>
        <begin position="185"/>
        <end position="205"/>
    </location>
</feature>
<evidence type="ECO:0000313" key="2">
    <source>
        <dbReference type="EMBL" id="MFD2796488.1"/>
    </source>
</evidence>
<proteinExistence type="predicted"/>
<protein>
    <submittedName>
        <fullName evidence="2">Uncharacterized protein</fullName>
    </submittedName>
</protein>
<dbReference type="Proteomes" id="UP001597479">
    <property type="component" value="Unassembled WGS sequence"/>
</dbReference>
<keyword evidence="1" id="KW-0472">Membrane</keyword>
<feature type="transmembrane region" description="Helical" evidence="1">
    <location>
        <begin position="116"/>
        <end position="149"/>
    </location>
</feature>
<name>A0ABW5VXU2_9MICO</name>
<organism evidence="2 3">
    <name type="scientific">Promicromonospora vindobonensis</name>
    <dbReference type="NCBI Taxonomy" id="195748"/>
    <lineage>
        <taxon>Bacteria</taxon>
        <taxon>Bacillati</taxon>
        <taxon>Actinomycetota</taxon>
        <taxon>Actinomycetes</taxon>
        <taxon>Micrococcales</taxon>
        <taxon>Promicromonosporaceae</taxon>
        <taxon>Promicromonospora</taxon>
    </lineage>
</organism>
<evidence type="ECO:0000256" key="1">
    <source>
        <dbReference type="SAM" id="Phobius"/>
    </source>
</evidence>
<evidence type="ECO:0000313" key="3">
    <source>
        <dbReference type="Proteomes" id="UP001597479"/>
    </source>
</evidence>
<accession>A0ABW5VXU2</accession>
<sequence>MTSGMSWTEIRDVGPHIEKFFGVSWDRVLAGLVYGLASGWLWWAMLTSTRPRSPLDGLSRLLETLSITPPEWISDGASWLSHPARGGLVVVLAVGAGLVATIYARTQSTGSEIACVILTLAAFQGGGWTALMIVVVTVVAPVALSLLLVATQHSSKKSAGERPFEELLGHHTASTSVAGALSSSIPFWLVLLAPLAVVAIAVRCLRADRAIDEAGELSQSALHRLRTGSAADQRAAAQSLIVAGALLSDPHDHRARQESALMLRLMLNGPTGAAPVPPQRLL</sequence>
<comment type="caution">
    <text evidence="2">The sequence shown here is derived from an EMBL/GenBank/DDBJ whole genome shotgun (WGS) entry which is preliminary data.</text>
</comment>
<keyword evidence="1" id="KW-1133">Transmembrane helix</keyword>
<reference evidence="3" key="1">
    <citation type="journal article" date="2019" name="Int. J. Syst. Evol. Microbiol.">
        <title>The Global Catalogue of Microorganisms (GCM) 10K type strain sequencing project: providing services to taxonomists for standard genome sequencing and annotation.</title>
        <authorList>
            <consortium name="The Broad Institute Genomics Platform"/>
            <consortium name="The Broad Institute Genome Sequencing Center for Infectious Disease"/>
            <person name="Wu L."/>
            <person name="Ma J."/>
        </authorList>
    </citation>
    <scope>NUCLEOTIDE SEQUENCE [LARGE SCALE GENOMIC DNA]</scope>
    <source>
        <strain evidence="3">CCM 7044</strain>
    </source>
</reference>
<dbReference type="EMBL" id="JBHUOG010000002">
    <property type="protein sequence ID" value="MFD2796488.1"/>
    <property type="molecule type" value="Genomic_DNA"/>
</dbReference>
<feature type="transmembrane region" description="Helical" evidence="1">
    <location>
        <begin position="28"/>
        <end position="46"/>
    </location>
</feature>
<gene>
    <name evidence="2" type="ORF">ACFS27_23200</name>
</gene>
<dbReference type="RefSeq" id="WP_377188160.1">
    <property type="nucleotide sequence ID" value="NZ_JBHUOG010000002.1"/>
</dbReference>
<feature type="transmembrane region" description="Helical" evidence="1">
    <location>
        <begin position="84"/>
        <end position="104"/>
    </location>
</feature>
<keyword evidence="3" id="KW-1185">Reference proteome</keyword>
<keyword evidence="1" id="KW-0812">Transmembrane</keyword>